<dbReference type="EMBL" id="CP138583">
    <property type="protein sequence ID" value="WPH00140.1"/>
    <property type="molecule type" value="Genomic_DNA"/>
</dbReference>
<gene>
    <name evidence="1" type="ORF">R9X50_00296300</name>
</gene>
<protein>
    <submittedName>
        <fullName evidence="1">Uncharacterized protein</fullName>
    </submittedName>
</protein>
<name>A0AAQ3M3H9_9PEZI</name>
<proteinExistence type="predicted"/>
<dbReference type="AlphaFoldDB" id="A0AAQ3M3H9"/>
<organism evidence="1 2">
    <name type="scientific">Acrodontium crateriforme</name>
    <dbReference type="NCBI Taxonomy" id="150365"/>
    <lineage>
        <taxon>Eukaryota</taxon>
        <taxon>Fungi</taxon>
        <taxon>Dikarya</taxon>
        <taxon>Ascomycota</taxon>
        <taxon>Pezizomycotina</taxon>
        <taxon>Dothideomycetes</taxon>
        <taxon>Dothideomycetidae</taxon>
        <taxon>Mycosphaerellales</taxon>
        <taxon>Teratosphaeriaceae</taxon>
        <taxon>Acrodontium</taxon>
    </lineage>
</organism>
<evidence type="ECO:0000313" key="1">
    <source>
        <dbReference type="EMBL" id="WPH00140.1"/>
    </source>
</evidence>
<evidence type="ECO:0000313" key="2">
    <source>
        <dbReference type="Proteomes" id="UP001303373"/>
    </source>
</evidence>
<dbReference type="Proteomes" id="UP001303373">
    <property type="component" value="Chromosome 4"/>
</dbReference>
<accession>A0AAQ3M3H9</accession>
<reference evidence="1 2" key="1">
    <citation type="submission" date="2023-11" db="EMBL/GenBank/DDBJ databases">
        <title>An acidophilic fungus is an integral part of prey digestion in a carnivorous sundew plant.</title>
        <authorList>
            <person name="Tsai I.J."/>
        </authorList>
    </citation>
    <scope>NUCLEOTIDE SEQUENCE [LARGE SCALE GENOMIC DNA]</scope>
    <source>
        <strain evidence="1">169a</strain>
    </source>
</reference>
<sequence length="330" mass="37841">MRLTCKAAADSCERMFIERFIHTRYCLLSDEDHMRDTFRVVEHPVFGPAIRKFRIIVTPFVGLSQSNWEQKDGDRHSLTTIFCQLRRLGIVPGIYVEEWERERMPPKLHQIYNLHVRNVSSTKGGMSTVIAALALSGLHVETFVANLPGALTFVASSSTPWYLDRRNAGYLRDALRDVKVLGLELCIDGIEEHDAPFFQLLSKLPQLEVLELALLQSFFRPQTHDFSALFRQDFPTLQKFEFLDLPRDCRALVKFAMRHENKKLKRLVVRHGTSPECNAVITSAPSLQISMPNIPRGSGRAPLQLLVESYKCHIEMNGFIFGTYGDHYNY</sequence>
<keyword evidence="2" id="KW-1185">Reference proteome</keyword>